<accession>A0A9D1Z499</accession>
<feature type="domain" description="Coenzyme F420:L-glutamate ligase-like" evidence="1">
    <location>
        <begin position="11"/>
        <end position="389"/>
    </location>
</feature>
<reference evidence="2" key="1">
    <citation type="journal article" date="2021" name="PeerJ">
        <title>Extensive microbial diversity within the chicken gut microbiome revealed by metagenomics and culture.</title>
        <authorList>
            <person name="Gilroy R."/>
            <person name="Ravi A."/>
            <person name="Getino M."/>
            <person name="Pursley I."/>
            <person name="Horton D.L."/>
            <person name="Alikhan N.F."/>
            <person name="Baker D."/>
            <person name="Gharbi K."/>
            <person name="Hall N."/>
            <person name="Watson M."/>
            <person name="Adriaenssens E.M."/>
            <person name="Foster-Nyarko E."/>
            <person name="Jarju S."/>
            <person name="Secka A."/>
            <person name="Antonio M."/>
            <person name="Oren A."/>
            <person name="Chaudhuri R.R."/>
            <person name="La Ragione R."/>
            <person name="Hildebrand F."/>
            <person name="Pallen M.J."/>
        </authorList>
    </citation>
    <scope>NUCLEOTIDE SEQUENCE</scope>
    <source>
        <strain evidence="2">CHK33-7979</strain>
    </source>
</reference>
<dbReference type="SUPFAM" id="SSF144010">
    <property type="entry name" value="CofE-like"/>
    <property type="match status" value="1"/>
</dbReference>
<sequence>MERLVGTVSRGIRAPIIREGDDIAQIVVDSVLAASESAGFQLDDHDVVGVTEAVVARAQGNYATVSQIAADVRGKFGDHTVGVVFPILSRNRFAICLKGIATGAKKIVLMLSYPSDEVGNHLIDLDLVDEKGVDPYRDVLSEAKYRALFGYHKHVFTGVDYIEYYKELITDCGCEVEVVLANDCRTILNYTKYVLCCDIHTRERSKRLLKQAGAELVLGLDDLMTASVDGSGYNERYGLLGSNKATEDKVKLFPRDCQSVVDRVQKALAEKTGKHIEVMIYGDGAFKDPVGKIWELADPVVSPAYTAGLEGQPNEVKLKYLADNDFADLSGDALKAAISDYIRHKDADLKGKMVSQGTTPRRLTDLIGSLCDLTSGSGDKGTPIILVQGYFDNYTK</sequence>
<evidence type="ECO:0000313" key="3">
    <source>
        <dbReference type="Proteomes" id="UP000886824"/>
    </source>
</evidence>
<evidence type="ECO:0000313" key="2">
    <source>
        <dbReference type="EMBL" id="HIY73385.1"/>
    </source>
</evidence>
<proteinExistence type="predicted"/>
<keyword evidence="2" id="KW-0436">Ligase</keyword>
<dbReference type="EMBL" id="DXCX01000055">
    <property type="protein sequence ID" value="HIY73385.1"/>
    <property type="molecule type" value="Genomic_DNA"/>
</dbReference>
<dbReference type="Proteomes" id="UP000886824">
    <property type="component" value="Unassembled WGS sequence"/>
</dbReference>
<name>A0A9D1Z499_9FIRM</name>
<protein>
    <submittedName>
        <fullName evidence="2">Coenzyme F420-0:L-glutamate ligase</fullName>
    </submittedName>
</protein>
<dbReference type="Gene3D" id="3.30.1330.100">
    <property type="entry name" value="CofE-like"/>
    <property type="match status" value="1"/>
</dbReference>
<dbReference type="InterPro" id="IPR002847">
    <property type="entry name" value="F420-0_gamma-glut_ligase-dom"/>
</dbReference>
<gene>
    <name evidence="2" type="ORF">H9826_05355</name>
</gene>
<dbReference type="GO" id="GO:0016874">
    <property type="term" value="F:ligase activity"/>
    <property type="evidence" value="ECO:0007669"/>
    <property type="project" value="UniProtKB-KW"/>
</dbReference>
<dbReference type="Pfam" id="PF01996">
    <property type="entry name" value="F420_ligase"/>
    <property type="match status" value="1"/>
</dbReference>
<organism evidence="2 3">
    <name type="scientific">Candidatus Intestinimonas merdavium</name>
    <dbReference type="NCBI Taxonomy" id="2838622"/>
    <lineage>
        <taxon>Bacteria</taxon>
        <taxon>Bacillati</taxon>
        <taxon>Bacillota</taxon>
        <taxon>Clostridia</taxon>
        <taxon>Eubacteriales</taxon>
        <taxon>Intestinimonas</taxon>
    </lineage>
</organism>
<comment type="caution">
    <text evidence="2">The sequence shown here is derived from an EMBL/GenBank/DDBJ whole genome shotgun (WGS) entry which is preliminary data.</text>
</comment>
<evidence type="ECO:0000259" key="1">
    <source>
        <dbReference type="Pfam" id="PF01996"/>
    </source>
</evidence>
<dbReference type="AlphaFoldDB" id="A0A9D1Z499"/>
<reference evidence="2" key="2">
    <citation type="submission" date="2021-04" db="EMBL/GenBank/DDBJ databases">
        <authorList>
            <person name="Gilroy R."/>
        </authorList>
    </citation>
    <scope>NUCLEOTIDE SEQUENCE</scope>
    <source>
        <strain evidence="2">CHK33-7979</strain>
    </source>
</reference>